<comment type="subcellular location">
    <subcellularLocation>
        <location evidence="5 6">Cytoplasm</location>
    </subcellularLocation>
</comment>
<dbReference type="PANTHER" id="PTHR30008">
    <property type="entry name" value="EXODEOXYRIBONUCLEASE 7 LARGE SUBUNIT"/>
    <property type="match status" value="1"/>
</dbReference>
<evidence type="ECO:0000256" key="3">
    <source>
        <dbReference type="ARBA" id="ARBA00022801"/>
    </source>
</evidence>
<evidence type="ECO:0000256" key="4">
    <source>
        <dbReference type="ARBA" id="ARBA00022839"/>
    </source>
</evidence>
<dbReference type="GO" id="GO:0008855">
    <property type="term" value="F:exodeoxyribonuclease VII activity"/>
    <property type="evidence" value="ECO:0007669"/>
    <property type="project" value="UniProtKB-UniRule"/>
</dbReference>
<evidence type="ECO:0000256" key="5">
    <source>
        <dbReference type="HAMAP-Rule" id="MF_00378"/>
    </source>
</evidence>
<proteinExistence type="inferred from homology"/>
<comment type="subunit">
    <text evidence="5">Heterooligomer composed of large and small subunits.</text>
</comment>
<evidence type="ECO:0000256" key="2">
    <source>
        <dbReference type="ARBA" id="ARBA00022722"/>
    </source>
</evidence>
<keyword evidence="11" id="KW-1185">Reference proteome</keyword>
<dbReference type="OrthoDB" id="9802795at2"/>
<dbReference type="Proteomes" id="UP000243605">
    <property type="component" value="Unassembled WGS sequence"/>
</dbReference>
<keyword evidence="7" id="KW-0175">Coiled coil</keyword>
<evidence type="ECO:0000256" key="7">
    <source>
        <dbReference type="SAM" id="Coils"/>
    </source>
</evidence>
<keyword evidence="1 5" id="KW-0963">Cytoplasm</keyword>
<dbReference type="GO" id="GO:0009318">
    <property type="term" value="C:exodeoxyribonuclease VII complex"/>
    <property type="evidence" value="ECO:0007669"/>
    <property type="project" value="UniProtKB-UniRule"/>
</dbReference>
<dbReference type="NCBIfam" id="TIGR00237">
    <property type="entry name" value="xseA"/>
    <property type="match status" value="1"/>
</dbReference>
<feature type="domain" description="OB-fold nucleic acid binding" evidence="9">
    <location>
        <begin position="7"/>
        <end position="102"/>
    </location>
</feature>
<feature type="coiled-coil region" evidence="7">
    <location>
        <begin position="354"/>
        <end position="389"/>
    </location>
</feature>
<keyword evidence="2 5" id="KW-0540">Nuclease</keyword>
<protein>
    <recommendedName>
        <fullName evidence="5">Exodeoxyribonuclease 7 large subunit</fullName>
        <ecNumber evidence="5">3.1.11.6</ecNumber>
    </recommendedName>
    <alternativeName>
        <fullName evidence="5">Exodeoxyribonuclease VII large subunit</fullName>
        <shortName evidence="5">Exonuclease VII large subunit</shortName>
    </alternativeName>
</protein>
<comment type="catalytic activity">
    <reaction evidence="5 6">
        <text>Exonucleolytic cleavage in either 5'- to 3'- or 3'- to 5'-direction to yield nucleoside 5'-phosphates.</text>
        <dbReference type="EC" id="3.1.11.6"/>
    </reaction>
</comment>
<name>A0A662Z104_9STAP</name>
<dbReference type="PANTHER" id="PTHR30008:SF0">
    <property type="entry name" value="EXODEOXYRIBONUCLEASE 7 LARGE SUBUNIT"/>
    <property type="match status" value="1"/>
</dbReference>
<reference evidence="10 11" key="1">
    <citation type="submission" date="2016-10" db="EMBL/GenBank/DDBJ databases">
        <authorList>
            <person name="Varghese N."/>
            <person name="Submissions S."/>
        </authorList>
    </citation>
    <scope>NUCLEOTIDE SEQUENCE [LARGE SCALE GENOMIC DNA]</scope>
    <source>
        <strain evidence="10 11">IBRC-M10081</strain>
    </source>
</reference>
<evidence type="ECO:0000256" key="6">
    <source>
        <dbReference type="RuleBase" id="RU004355"/>
    </source>
</evidence>
<keyword evidence="4 5" id="KW-0269">Exonuclease</keyword>
<dbReference type="EMBL" id="FOIT01000001">
    <property type="protein sequence ID" value="SEV84284.1"/>
    <property type="molecule type" value="Genomic_DNA"/>
</dbReference>
<comment type="similarity">
    <text evidence="5 6">Belongs to the XseA family.</text>
</comment>
<dbReference type="InterPro" id="IPR025824">
    <property type="entry name" value="OB-fold_nuc-bd_dom"/>
</dbReference>
<feature type="domain" description="Exonuclease VII large subunit C-terminal" evidence="8">
    <location>
        <begin position="125"/>
        <end position="436"/>
    </location>
</feature>
<dbReference type="RefSeq" id="WP_091473421.1">
    <property type="nucleotide sequence ID" value="NZ_FOIT01000001.1"/>
</dbReference>
<sequence length="444" mass="50555">MQNDKFLSVSVMTQYISRKFEQDPYMQTAYVKGEVSNVNHHRSGHVYFRLKDADAVINCALFSRNKRGLSFDLEEGQSVLVTGKIGVYKQQGSYQLIVTHVELDGLGQLFAKLEKDRKELESNGYFDLQHKKPIPEYPEKIGILTSISGAVRGDMLTTLERRYPLAQATIIDTRVQGVGSIDSVIKNLKYADSLGFDVLILARGGGSIEDLWTFNEKEVALQVFHTSTPIITGVGHEPDTTLVDYVSDLRAATPTAAIERAVKNVVDIFERIETFKLHMNKRMRTILDRKHQLLKQTTSHKIEHPSNLYQFQKIHLDHLVEKLMRSIDSNLHDKKKALSYVEQGLLSLSPKRDIRHYSERLANLNVSLNRQTEKNIDSKKKQHEHLLRLLNSLSPTEVLLRGYSYTEKQGEIIKRIDQVEVDDEISTTVTDGIIRSTVIGVNKK</sequence>
<dbReference type="AlphaFoldDB" id="A0A662Z104"/>
<dbReference type="Gene3D" id="2.40.50.1010">
    <property type="match status" value="1"/>
</dbReference>
<evidence type="ECO:0000313" key="10">
    <source>
        <dbReference type="EMBL" id="SEV84284.1"/>
    </source>
</evidence>
<dbReference type="InterPro" id="IPR020579">
    <property type="entry name" value="Exonuc_VII_lsu_C"/>
</dbReference>
<dbReference type="GO" id="GO:0006308">
    <property type="term" value="P:DNA catabolic process"/>
    <property type="evidence" value="ECO:0007669"/>
    <property type="project" value="UniProtKB-UniRule"/>
</dbReference>
<evidence type="ECO:0000313" key="11">
    <source>
        <dbReference type="Proteomes" id="UP000243605"/>
    </source>
</evidence>
<evidence type="ECO:0000259" key="9">
    <source>
        <dbReference type="Pfam" id="PF13742"/>
    </source>
</evidence>
<keyword evidence="3 5" id="KW-0378">Hydrolase</keyword>
<organism evidence="10 11">
    <name type="scientific">Aliicoccus persicus</name>
    <dbReference type="NCBI Taxonomy" id="930138"/>
    <lineage>
        <taxon>Bacteria</taxon>
        <taxon>Bacillati</taxon>
        <taxon>Bacillota</taxon>
        <taxon>Bacilli</taxon>
        <taxon>Bacillales</taxon>
        <taxon>Staphylococcaceae</taxon>
        <taxon>Aliicoccus</taxon>
    </lineage>
</organism>
<accession>A0A662Z104</accession>
<dbReference type="GO" id="GO:0003676">
    <property type="term" value="F:nucleic acid binding"/>
    <property type="evidence" value="ECO:0007669"/>
    <property type="project" value="InterPro"/>
</dbReference>
<dbReference type="CDD" id="cd04489">
    <property type="entry name" value="ExoVII_LU_OBF"/>
    <property type="match status" value="1"/>
</dbReference>
<dbReference type="InterPro" id="IPR003753">
    <property type="entry name" value="Exonuc_VII_L"/>
</dbReference>
<dbReference type="Pfam" id="PF02601">
    <property type="entry name" value="Exonuc_VII_L"/>
    <property type="match status" value="1"/>
</dbReference>
<dbReference type="EC" id="3.1.11.6" evidence="5"/>
<gene>
    <name evidence="5" type="primary">xseA</name>
    <name evidence="10" type="ORF">SAMN05192557_0412</name>
</gene>
<evidence type="ECO:0000259" key="8">
    <source>
        <dbReference type="Pfam" id="PF02601"/>
    </source>
</evidence>
<comment type="function">
    <text evidence="5">Bidirectionally degrades single-stranded DNA into large acid-insoluble oligonucleotides, which are then degraded further into small acid-soluble oligonucleotides.</text>
</comment>
<dbReference type="GO" id="GO:0005737">
    <property type="term" value="C:cytoplasm"/>
    <property type="evidence" value="ECO:0007669"/>
    <property type="project" value="UniProtKB-SubCell"/>
</dbReference>
<dbReference type="Pfam" id="PF13742">
    <property type="entry name" value="tRNA_anti_2"/>
    <property type="match status" value="1"/>
</dbReference>
<evidence type="ECO:0000256" key="1">
    <source>
        <dbReference type="ARBA" id="ARBA00022490"/>
    </source>
</evidence>
<dbReference type="HAMAP" id="MF_00378">
    <property type="entry name" value="Exonuc_7_L"/>
    <property type="match status" value="1"/>
</dbReference>